<dbReference type="EMBL" id="KZ819325">
    <property type="protein sequence ID" value="PWN21331.1"/>
    <property type="molecule type" value="Genomic_DNA"/>
</dbReference>
<name>A0A316UA28_9BASI</name>
<gene>
    <name evidence="2" type="ORF">BCV69DRAFT_298355</name>
</gene>
<dbReference type="OrthoDB" id="10672017at2759"/>
<protein>
    <submittedName>
        <fullName evidence="2">Uncharacterized protein</fullName>
    </submittedName>
</protein>
<feature type="compositionally biased region" description="Low complexity" evidence="1">
    <location>
        <begin position="1"/>
        <end position="11"/>
    </location>
</feature>
<accession>A0A316UA28</accession>
<evidence type="ECO:0000313" key="2">
    <source>
        <dbReference type="EMBL" id="PWN21331.1"/>
    </source>
</evidence>
<feature type="compositionally biased region" description="Polar residues" evidence="1">
    <location>
        <begin position="12"/>
        <end position="29"/>
    </location>
</feature>
<feature type="compositionally biased region" description="Low complexity" evidence="1">
    <location>
        <begin position="145"/>
        <end position="158"/>
    </location>
</feature>
<keyword evidence="3" id="KW-1185">Reference proteome</keyword>
<reference evidence="2 3" key="1">
    <citation type="journal article" date="2018" name="Mol. Biol. Evol.">
        <title>Broad Genomic Sampling Reveals a Smut Pathogenic Ancestry of the Fungal Clade Ustilaginomycotina.</title>
        <authorList>
            <person name="Kijpornyongpan T."/>
            <person name="Mondo S.J."/>
            <person name="Barry K."/>
            <person name="Sandor L."/>
            <person name="Lee J."/>
            <person name="Lipzen A."/>
            <person name="Pangilinan J."/>
            <person name="LaButti K."/>
            <person name="Hainaut M."/>
            <person name="Henrissat B."/>
            <person name="Grigoriev I.V."/>
            <person name="Spatafora J.W."/>
            <person name="Aime M.C."/>
        </authorList>
    </citation>
    <scope>NUCLEOTIDE SEQUENCE [LARGE SCALE GENOMIC DNA]</scope>
    <source>
        <strain evidence="2 3">MCA 4718</strain>
    </source>
</reference>
<evidence type="ECO:0000256" key="1">
    <source>
        <dbReference type="SAM" id="MobiDB-lite"/>
    </source>
</evidence>
<dbReference type="RefSeq" id="XP_025348491.1">
    <property type="nucleotide sequence ID" value="XM_025494210.1"/>
</dbReference>
<organism evidence="2 3">
    <name type="scientific">Pseudomicrostroma glucosiphilum</name>
    <dbReference type="NCBI Taxonomy" id="1684307"/>
    <lineage>
        <taxon>Eukaryota</taxon>
        <taxon>Fungi</taxon>
        <taxon>Dikarya</taxon>
        <taxon>Basidiomycota</taxon>
        <taxon>Ustilaginomycotina</taxon>
        <taxon>Exobasidiomycetes</taxon>
        <taxon>Microstromatales</taxon>
        <taxon>Microstromatales incertae sedis</taxon>
        <taxon>Pseudomicrostroma</taxon>
    </lineage>
</organism>
<sequence length="213" mass="21619">MSSPSASSGSSFQTRYQESATSSGRTTPDPSHHASSSSYQPSKAMAMAQPQPQPPRRSSTPASSFLAPRFFGGYPYDSMVGASANQQASSNTSGAGGSGSGAPNGPPRRTSFGTSLGGRLSALSSLGFGGGAWSQPPTSPSLQHQAPASQTSSAAASPMLRPADKTAATPVTASTEGGKARGAQQVEKRHICVPDGCGGFVTVERRDRRPSQA</sequence>
<feature type="compositionally biased region" description="Basic and acidic residues" evidence="1">
    <location>
        <begin position="203"/>
        <end position="213"/>
    </location>
</feature>
<feature type="region of interest" description="Disordered" evidence="1">
    <location>
        <begin position="1"/>
        <end position="213"/>
    </location>
</feature>
<dbReference type="GeneID" id="37015944"/>
<proteinExistence type="predicted"/>
<dbReference type="Proteomes" id="UP000245942">
    <property type="component" value="Unassembled WGS sequence"/>
</dbReference>
<feature type="compositionally biased region" description="Low complexity" evidence="1">
    <location>
        <begin position="113"/>
        <end position="126"/>
    </location>
</feature>
<evidence type="ECO:0000313" key="3">
    <source>
        <dbReference type="Proteomes" id="UP000245942"/>
    </source>
</evidence>
<feature type="compositionally biased region" description="Low complexity" evidence="1">
    <location>
        <begin position="33"/>
        <end position="64"/>
    </location>
</feature>
<feature type="compositionally biased region" description="Low complexity" evidence="1">
    <location>
        <begin position="81"/>
        <end position="93"/>
    </location>
</feature>
<dbReference type="AlphaFoldDB" id="A0A316UA28"/>